<dbReference type="Proteomes" id="UP000887116">
    <property type="component" value="Unassembled WGS sequence"/>
</dbReference>
<protein>
    <submittedName>
        <fullName evidence="1">Uncharacterized protein</fullName>
    </submittedName>
</protein>
<reference evidence="1" key="1">
    <citation type="submission" date="2020-07" db="EMBL/GenBank/DDBJ databases">
        <title>Multicomponent nature underlies the extraordinary mechanical properties of spider dragline silk.</title>
        <authorList>
            <person name="Kono N."/>
            <person name="Nakamura H."/>
            <person name="Mori M."/>
            <person name="Yoshida Y."/>
            <person name="Ohtoshi R."/>
            <person name="Malay A.D."/>
            <person name="Moran D.A.P."/>
            <person name="Tomita M."/>
            <person name="Numata K."/>
            <person name="Arakawa K."/>
        </authorList>
    </citation>
    <scope>NUCLEOTIDE SEQUENCE</scope>
</reference>
<sequence length="87" mass="9667">MPSLYLNRLLAAKMQLFCEHNYQCGSMLLLRCGLAVVGCMAFDGCANDIALWRSCMSISVSSNCRSILIRGFEYFENNGNDTRATDA</sequence>
<name>A0A8X6KJW8_TRICU</name>
<evidence type="ECO:0000313" key="2">
    <source>
        <dbReference type="Proteomes" id="UP000887116"/>
    </source>
</evidence>
<evidence type="ECO:0000313" key="1">
    <source>
        <dbReference type="EMBL" id="GFQ75451.1"/>
    </source>
</evidence>
<comment type="caution">
    <text evidence="1">The sequence shown here is derived from an EMBL/GenBank/DDBJ whole genome shotgun (WGS) entry which is preliminary data.</text>
</comment>
<dbReference type="EMBL" id="BMAO01001727">
    <property type="protein sequence ID" value="GFQ75451.1"/>
    <property type="molecule type" value="Genomic_DNA"/>
</dbReference>
<keyword evidence="2" id="KW-1185">Reference proteome</keyword>
<gene>
    <name evidence="1" type="ORF">TNCT_674061</name>
</gene>
<dbReference type="AlphaFoldDB" id="A0A8X6KJW8"/>
<accession>A0A8X6KJW8</accession>
<organism evidence="1 2">
    <name type="scientific">Trichonephila clavata</name>
    <name type="common">Joro spider</name>
    <name type="synonym">Nephila clavata</name>
    <dbReference type="NCBI Taxonomy" id="2740835"/>
    <lineage>
        <taxon>Eukaryota</taxon>
        <taxon>Metazoa</taxon>
        <taxon>Ecdysozoa</taxon>
        <taxon>Arthropoda</taxon>
        <taxon>Chelicerata</taxon>
        <taxon>Arachnida</taxon>
        <taxon>Araneae</taxon>
        <taxon>Araneomorphae</taxon>
        <taxon>Entelegynae</taxon>
        <taxon>Araneoidea</taxon>
        <taxon>Nephilidae</taxon>
        <taxon>Trichonephila</taxon>
    </lineage>
</organism>
<proteinExistence type="predicted"/>